<reference evidence="7 8" key="1">
    <citation type="submission" date="2023-07" db="EMBL/GenBank/DDBJ databases">
        <authorList>
            <person name="Peeters C."/>
        </authorList>
    </citation>
    <scope>NUCLEOTIDE SEQUENCE [LARGE SCALE GENOMIC DNA]</scope>
    <source>
        <strain evidence="7 8">R-16034</strain>
    </source>
</reference>
<evidence type="ECO:0000256" key="5">
    <source>
        <dbReference type="ARBA" id="ARBA00023295"/>
    </source>
</evidence>
<evidence type="ECO:0000256" key="3">
    <source>
        <dbReference type="ARBA" id="ARBA00022638"/>
    </source>
</evidence>
<dbReference type="EMBL" id="CATWHI010000009">
    <property type="protein sequence ID" value="CAJ0744648.1"/>
    <property type="molecule type" value="Genomic_DNA"/>
</dbReference>
<dbReference type="EC" id="3.2.1.17" evidence="6"/>
<evidence type="ECO:0000256" key="1">
    <source>
        <dbReference type="ARBA" id="ARBA00000632"/>
    </source>
</evidence>
<evidence type="ECO:0000313" key="7">
    <source>
        <dbReference type="EMBL" id="CAJ0744648.1"/>
    </source>
</evidence>
<evidence type="ECO:0000256" key="2">
    <source>
        <dbReference type="ARBA" id="ARBA00022529"/>
    </source>
</evidence>
<comment type="similarity">
    <text evidence="6">Belongs to the glycosyl hydrolase 24 family.</text>
</comment>
<dbReference type="HAMAP" id="MF_04110">
    <property type="entry name" value="ENDOLYSIN_T4"/>
    <property type="match status" value="1"/>
</dbReference>
<dbReference type="PANTHER" id="PTHR38107">
    <property type="match status" value="1"/>
</dbReference>
<dbReference type="GO" id="GO:0042742">
    <property type="term" value="P:defense response to bacterium"/>
    <property type="evidence" value="ECO:0007669"/>
    <property type="project" value="UniProtKB-KW"/>
</dbReference>
<evidence type="ECO:0000256" key="6">
    <source>
        <dbReference type="RuleBase" id="RU003788"/>
    </source>
</evidence>
<keyword evidence="2 6" id="KW-0929">Antimicrobial</keyword>
<dbReference type="GO" id="GO:0003796">
    <property type="term" value="F:lysozyme activity"/>
    <property type="evidence" value="ECO:0007669"/>
    <property type="project" value="UniProtKB-EC"/>
</dbReference>
<dbReference type="Proteomes" id="UP001189225">
    <property type="component" value="Unassembled WGS sequence"/>
</dbReference>
<dbReference type="GO" id="GO:0031640">
    <property type="term" value="P:killing of cells of another organism"/>
    <property type="evidence" value="ECO:0007669"/>
    <property type="project" value="UniProtKB-KW"/>
</dbReference>
<gene>
    <name evidence="7" type="ORF">R16034_04674</name>
</gene>
<evidence type="ECO:0000256" key="4">
    <source>
        <dbReference type="ARBA" id="ARBA00022801"/>
    </source>
</evidence>
<organism evidence="7 8">
    <name type="scientific">Ralstonia edaphi</name>
    <dbReference type="NCBI Taxonomy" id="3058599"/>
    <lineage>
        <taxon>Bacteria</taxon>
        <taxon>Pseudomonadati</taxon>
        <taxon>Pseudomonadota</taxon>
        <taxon>Betaproteobacteria</taxon>
        <taxon>Burkholderiales</taxon>
        <taxon>Burkholderiaceae</taxon>
        <taxon>Ralstonia</taxon>
    </lineage>
</organism>
<comment type="catalytic activity">
    <reaction evidence="1 6">
        <text>Hydrolysis of (1-&gt;4)-beta-linkages between N-acetylmuramic acid and N-acetyl-D-glucosamine residues in a peptidoglycan and between N-acetyl-D-glucosamine residues in chitodextrins.</text>
        <dbReference type="EC" id="3.2.1.17"/>
    </reaction>
</comment>
<dbReference type="InterPro" id="IPR023346">
    <property type="entry name" value="Lysozyme-like_dom_sf"/>
</dbReference>
<dbReference type="InterPro" id="IPR043688">
    <property type="entry name" value="SAR_endolysin-like"/>
</dbReference>
<comment type="caution">
    <text evidence="7">The sequence shown here is derived from an EMBL/GenBank/DDBJ whole genome shotgun (WGS) entry which is preliminary data.</text>
</comment>
<dbReference type="InterPro" id="IPR034690">
    <property type="entry name" value="Endolysin_T4_type"/>
</dbReference>
<accession>A0AB72XB87</accession>
<dbReference type="RefSeq" id="WP_316902239.1">
    <property type="nucleotide sequence ID" value="NZ_CATWHI010000009.1"/>
</dbReference>
<dbReference type="HAMAP" id="MF_04136">
    <property type="entry name" value="SAR_ENDOLYSIN"/>
    <property type="match status" value="1"/>
</dbReference>
<dbReference type="InterPro" id="IPR051018">
    <property type="entry name" value="Bacteriophage_GH24"/>
</dbReference>
<protein>
    <recommendedName>
        <fullName evidence="6">Lysozyme</fullName>
        <ecNumber evidence="6">3.2.1.17</ecNumber>
    </recommendedName>
</protein>
<dbReference type="SUPFAM" id="SSF53955">
    <property type="entry name" value="Lysozyme-like"/>
    <property type="match status" value="1"/>
</dbReference>
<dbReference type="Gene3D" id="1.10.530.40">
    <property type="match status" value="1"/>
</dbReference>
<dbReference type="CDD" id="cd16900">
    <property type="entry name" value="endolysin_R21-like"/>
    <property type="match status" value="1"/>
</dbReference>
<keyword evidence="8" id="KW-1185">Reference proteome</keyword>
<dbReference type="AlphaFoldDB" id="A0AB72XB87"/>
<dbReference type="Pfam" id="PF00959">
    <property type="entry name" value="Phage_lysozyme"/>
    <property type="match status" value="1"/>
</dbReference>
<dbReference type="GO" id="GO:0016998">
    <property type="term" value="P:cell wall macromolecule catabolic process"/>
    <property type="evidence" value="ECO:0007669"/>
    <property type="project" value="InterPro"/>
</dbReference>
<evidence type="ECO:0000313" key="8">
    <source>
        <dbReference type="Proteomes" id="UP001189225"/>
    </source>
</evidence>
<keyword evidence="5 6" id="KW-0326">Glycosidase</keyword>
<sequence length="161" mass="16784">MPAIKRPSKPLAAIVGTAAAAGLLAIVPKFEGTKLTTYRDPIGVLTYCPGATEDAAWGKTYTPEECRAQLDRDLARHAEGVMACIKAPLTAGQKIAFVDLAYNAGVGAVCNTTLARKANAGDMGGGCAELSKWVRAGGQVLPGLVRRSQAERELCEGRAKA</sequence>
<keyword evidence="3 6" id="KW-0081">Bacteriolytic enzyme</keyword>
<dbReference type="GO" id="GO:0009253">
    <property type="term" value="P:peptidoglycan catabolic process"/>
    <property type="evidence" value="ECO:0007669"/>
    <property type="project" value="InterPro"/>
</dbReference>
<dbReference type="InterPro" id="IPR002196">
    <property type="entry name" value="Glyco_hydro_24"/>
</dbReference>
<dbReference type="InterPro" id="IPR023347">
    <property type="entry name" value="Lysozyme_dom_sf"/>
</dbReference>
<keyword evidence="4 6" id="KW-0378">Hydrolase</keyword>
<dbReference type="PANTHER" id="PTHR38107:SF3">
    <property type="entry name" value="LYSOZYME RRRD-RELATED"/>
    <property type="match status" value="1"/>
</dbReference>
<proteinExistence type="inferred from homology"/>
<name>A0AB72XB87_9RALS</name>